<dbReference type="Proteomes" id="UP001595975">
    <property type="component" value="Unassembled WGS sequence"/>
</dbReference>
<reference evidence="2" key="1">
    <citation type="journal article" date="2019" name="Int. J. Syst. Evol. Microbiol.">
        <title>The Global Catalogue of Microorganisms (GCM) 10K type strain sequencing project: providing services to taxonomists for standard genome sequencing and annotation.</title>
        <authorList>
            <consortium name="The Broad Institute Genomics Platform"/>
            <consortium name="The Broad Institute Genome Sequencing Center for Infectious Disease"/>
            <person name="Wu L."/>
            <person name="Ma J."/>
        </authorList>
    </citation>
    <scope>NUCLEOTIDE SEQUENCE [LARGE SCALE GENOMIC DNA]</scope>
    <source>
        <strain evidence="2">CGMCC 4.1437</strain>
    </source>
</reference>
<accession>A0ABW0XC80</accession>
<dbReference type="RefSeq" id="WP_380229068.1">
    <property type="nucleotide sequence ID" value="NZ_JBHSOF010000056.1"/>
</dbReference>
<proteinExistence type="predicted"/>
<dbReference type="EMBL" id="JBHSOF010000056">
    <property type="protein sequence ID" value="MFC5667397.1"/>
    <property type="molecule type" value="Genomic_DNA"/>
</dbReference>
<keyword evidence="2" id="KW-1185">Reference proteome</keyword>
<sequence length="154" mass="17446">MRHFIVLALRALLRLVLPARGRHRRLRPLVVVCAPTEPVELAKPRRIICAPTRPVSVLDLRETVHQQPSSLAPAYLVAFERMTASQQDQARRRGANEMADRWAKIIEFELKRNADDQRRRRAALFAAALDLPDPEHWLDSITTGVPHTLAGKVA</sequence>
<organism evidence="1 2">
    <name type="scientific">Kitasatospora misakiensis</name>
    <dbReference type="NCBI Taxonomy" id="67330"/>
    <lineage>
        <taxon>Bacteria</taxon>
        <taxon>Bacillati</taxon>
        <taxon>Actinomycetota</taxon>
        <taxon>Actinomycetes</taxon>
        <taxon>Kitasatosporales</taxon>
        <taxon>Streptomycetaceae</taxon>
        <taxon>Kitasatospora</taxon>
    </lineage>
</organism>
<comment type="caution">
    <text evidence="1">The sequence shown here is derived from an EMBL/GenBank/DDBJ whole genome shotgun (WGS) entry which is preliminary data.</text>
</comment>
<evidence type="ECO:0000313" key="1">
    <source>
        <dbReference type="EMBL" id="MFC5667397.1"/>
    </source>
</evidence>
<gene>
    <name evidence="1" type="ORF">ACFP3U_31070</name>
</gene>
<protein>
    <submittedName>
        <fullName evidence="1">Uncharacterized protein</fullName>
    </submittedName>
</protein>
<name>A0ABW0XC80_9ACTN</name>
<evidence type="ECO:0000313" key="2">
    <source>
        <dbReference type="Proteomes" id="UP001595975"/>
    </source>
</evidence>